<evidence type="ECO:0008006" key="3">
    <source>
        <dbReference type="Google" id="ProtNLM"/>
    </source>
</evidence>
<accession>A0ABQ0M0S2</accession>
<keyword evidence="2" id="KW-1185">Reference proteome</keyword>
<reference evidence="1" key="1">
    <citation type="submission" date="2014-09" db="EMBL/GenBank/DDBJ databases">
        <title>Genome sequence of the luminous mushroom Mycena chlorophos for searching fungal bioluminescence genes.</title>
        <authorList>
            <person name="Tanaka Y."/>
            <person name="Kasuga D."/>
            <person name="Oba Y."/>
            <person name="Hase S."/>
            <person name="Sato K."/>
            <person name="Oba Y."/>
            <person name="Sakakibara Y."/>
        </authorList>
    </citation>
    <scope>NUCLEOTIDE SEQUENCE</scope>
</reference>
<name>A0ABQ0M0S2_MYCCL</name>
<protein>
    <recommendedName>
        <fullName evidence="3">Pre-rRNA-processing protein RIX1</fullName>
    </recommendedName>
</protein>
<evidence type="ECO:0000313" key="1">
    <source>
        <dbReference type="EMBL" id="GAT56938.1"/>
    </source>
</evidence>
<proteinExistence type="predicted"/>
<dbReference type="Proteomes" id="UP000815677">
    <property type="component" value="Unassembled WGS sequence"/>
</dbReference>
<gene>
    <name evidence="1" type="ORF">MCHLO_13528</name>
</gene>
<evidence type="ECO:0000313" key="2">
    <source>
        <dbReference type="Proteomes" id="UP000815677"/>
    </source>
</evidence>
<dbReference type="EMBL" id="DF849364">
    <property type="protein sequence ID" value="GAT56938.1"/>
    <property type="molecule type" value="Genomic_DNA"/>
</dbReference>
<sequence>MHDLLRSRNLQQQNYMIILRAERRFVSSKTRDLDQLRRVVNHLRVTGARLPRASLRALPLFYFAISPGFIPQPLDAAAASVSKLLTQDASWMALKALGELPLLQHVGDTCGEEIWQRVWCWYKALEGYYLEADETKPLPDSDVKWVDLIHTFTLIMARLCVSDSGRRIVVATPDVYPMIIRAWRHAQTLAEDHKLRATAHYTDSSLVPIRLRAQELINGVGGSELGLAHIVRLHLKEYRAQFCDTTVLGKSVIGVVYVVHFLELFDPFFGGPQGAEETPFSKALIADGLAPLLCDMLHRLAHVTLKHPSWYDLQDPLVHTEVVVPILRLLGVILRAKPTLDTLISALSHRLIQSLIRLSSNPLTQQHTGTELYTVIAPFFAKLLPRALKDAGVLPTVQRTLPEVAVLITTRSFRHGTLYGPWMHTQALLERLLGFVPPVIVEEPMLGSYSGMAPSDFAALPAPLPRAVMPGALPLSDVEEQALMPHPSSRTSPMEWLKRLIGMFLRC</sequence>
<organism evidence="1 2">
    <name type="scientific">Mycena chlorophos</name>
    <name type="common">Agaric fungus</name>
    <name type="synonym">Agaricus chlorophos</name>
    <dbReference type="NCBI Taxonomy" id="658473"/>
    <lineage>
        <taxon>Eukaryota</taxon>
        <taxon>Fungi</taxon>
        <taxon>Dikarya</taxon>
        <taxon>Basidiomycota</taxon>
        <taxon>Agaricomycotina</taxon>
        <taxon>Agaricomycetes</taxon>
        <taxon>Agaricomycetidae</taxon>
        <taxon>Agaricales</taxon>
        <taxon>Marasmiineae</taxon>
        <taxon>Mycenaceae</taxon>
        <taxon>Mycena</taxon>
    </lineage>
</organism>